<dbReference type="Proteomes" id="UP001331561">
    <property type="component" value="Unassembled WGS sequence"/>
</dbReference>
<accession>A0ABU6JZD0</accession>
<dbReference type="Pfam" id="PF05426">
    <property type="entry name" value="Alginate_lyase"/>
    <property type="match status" value="1"/>
</dbReference>
<feature type="chain" id="PRO_5046945149" evidence="3">
    <location>
        <begin position="33"/>
        <end position="432"/>
    </location>
</feature>
<evidence type="ECO:0000259" key="4">
    <source>
        <dbReference type="Pfam" id="PF05426"/>
    </source>
</evidence>
<reference evidence="5 6" key="1">
    <citation type="submission" date="2024-01" db="EMBL/GenBank/DDBJ databases">
        <title>Uliginosibacterium soil sp. nov.</title>
        <authorList>
            <person name="Lv Y."/>
        </authorList>
    </citation>
    <scope>NUCLEOTIDE SEQUENCE [LARGE SCALE GENOMIC DNA]</scope>
    <source>
        <strain evidence="5 6">H3</strain>
    </source>
</reference>
<name>A0ABU6JZD0_9RHOO</name>
<keyword evidence="2 5" id="KW-0456">Lyase</keyword>
<sequence length="432" mass="48010">MNKTRTRLAHGTKGILAAAAIVGSLCSLPALAAAPAVITMDGAYLELARQRIAASEPTLKPAYDKLLQDANAVLGMEPEAVTRKKITPPSGDKHDYLSLAPYWWPDPSKADGLPYIQRDGEFNPSSKNSDTDSVRMQLMCLGTQTMSLAWYFTGEQKYAKKGAEFIRAWFLDPATRMNPNLNFGQAVMGRTNGRGIGLIDTRNMWMVIDAVQLLQASGELSAKEVADMKQWFKDFTGWMLNSDLGIEEFIAHNNHGTFYDMQVANYALFFGDTALAKRTVQRGVDLRIASQISIEGKQYAELERTTPFHYSAFNLDAMTNIARYGEQVKVNVWNIRDKGRGLRNGIHYMMPFALKPQTWPWKELKDNAETELMLPVLLRAERAYGGGAYASAAAALPVTTLNTQEIIAYAKTINTPAPTTLNTVDRLIWPVK</sequence>
<comment type="caution">
    <text evidence="5">The sequence shown here is derived from an EMBL/GenBank/DDBJ whole genome shotgun (WGS) entry which is preliminary data.</text>
</comment>
<dbReference type="SUPFAM" id="SSF48230">
    <property type="entry name" value="Chondroitin AC/alginate lyase"/>
    <property type="match status" value="1"/>
</dbReference>
<evidence type="ECO:0000313" key="6">
    <source>
        <dbReference type="Proteomes" id="UP001331561"/>
    </source>
</evidence>
<keyword evidence="1 3" id="KW-0732">Signal</keyword>
<proteinExistence type="predicted"/>
<organism evidence="5 6">
    <name type="scientific">Uliginosibacterium silvisoli</name>
    <dbReference type="NCBI Taxonomy" id="3114758"/>
    <lineage>
        <taxon>Bacteria</taxon>
        <taxon>Pseudomonadati</taxon>
        <taxon>Pseudomonadota</taxon>
        <taxon>Betaproteobacteria</taxon>
        <taxon>Rhodocyclales</taxon>
        <taxon>Zoogloeaceae</taxon>
        <taxon>Uliginosibacterium</taxon>
    </lineage>
</organism>
<evidence type="ECO:0000256" key="1">
    <source>
        <dbReference type="ARBA" id="ARBA00022729"/>
    </source>
</evidence>
<dbReference type="InterPro" id="IPR008397">
    <property type="entry name" value="Alginate_lyase_dom"/>
</dbReference>
<evidence type="ECO:0000256" key="3">
    <source>
        <dbReference type="SAM" id="SignalP"/>
    </source>
</evidence>
<feature type="domain" description="Alginate lyase" evidence="4">
    <location>
        <begin position="81"/>
        <end position="359"/>
    </location>
</feature>
<evidence type="ECO:0000256" key="2">
    <source>
        <dbReference type="ARBA" id="ARBA00023239"/>
    </source>
</evidence>
<dbReference type="Gene3D" id="1.50.10.100">
    <property type="entry name" value="Chondroitin AC/alginate lyase"/>
    <property type="match status" value="1"/>
</dbReference>
<keyword evidence="6" id="KW-1185">Reference proteome</keyword>
<dbReference type="InterPro" id="IPR008929">
    <property type="entry name" value="Chondroitin_lyas"/>
</dbReference>
<dbReference type="GO" id="GO:0016829">
    <property type="term" value="F:lyase activity"/>
    <property type="evidence" value="ECO:0007669"/>
    <property type="project" value="UniProtKB-KW"/>
</dbReference>
<protein>
    <submittedName>
        <fullName evidence="5">Alginate lyase family protein</fullName>
    </submittedName>
</protein>
<gene>
    <name evidence="5" type="ORF">VVD49_01225</name>
</gene>
<dbReference type="EMBL" id="JAYXHS010000001">
    <property type="protein sequence ID" value="MEC5384320.1"/>
    <property type="molecule type" value="Genomic_DNA"/>
</dbReference>
<dbReference type="RefSeq" id="WP_327597300.1">
    <property type="nucleotide sequence ID" value="NZ_JAYXHS010000001.1"/>
</dbReference>
<evidence type="ECO:0000313" key="5">
    <source>
        <dbReference type="EMBL" id="MEC5384320.1"/>
    </source>
</evidence>
<feature type="signal peptide" evidence="3">
    <location>
        <begin position="1"/>
        <end position="32"/>
    </location>
</feature>